<proteinExistence type="predicted"/>
<comment type="caution">
    <text evidence="2">The sequence shown here is derived from an EMBL/GenBank/DDBJ whole genome shotgun (WGS) entry which is preliminary data.</text>
</comment>
<gene>
    <name evidence="2" type="ORF">GCM10023175_38270</name>
</gene>
<dbReference type="Proteomes" id="UP001501598">
    <property type="component" value="Unassembled WGS sequence"/>
</dbReference>
<keyword evidence="1" id="KW-0472">Membrane</keyword>
<keyword evidence="1" id="KW-1133">Transmembrane helix</keyword>
<dbReference type="EMBL" id="BAABGT010000053">
    <property type="protein sequence ID" value="GAA4549709.1"/>
    <property type="molecule type" value="Genomic_DNA"/>
</dbReference>
<dbReference type="Gene3D" id="3.90.190.10">
    <property type="entry name" value="Protein tyrosine phosphatase superfamily"/>
    <property type="match status" value="1"/>
</dbReference>
<reference evidence="3" key="1">
    <citation type="journal article" date="2019" name="Int. J. Syst. Evol. Microbiol.">
        <title>The Global Catalogue of Microorganisms (GCM) 10K type strain sequencing project: providing services to taxonomists for standard genome sequencing and annotation.</title>
        <authorList>
            <consortium name="The Broad Institute Genomics Platform"/>
            <consortium name="The Broad Institute Genome Sequencing Center for Infectious Disease"/>
            <person name="Wu L."/>
            <person name="Ma J."/>
        </authorList>
    </citation>
    <scope>NUCLEOTIDE SEQUENCE [LARGE SCALE GENOMIC DNA]</scope>
    <source>
        <strain evidence="3">JCM 17906</strain>
    </source>
</reference>
<evidence type="ECO:0000313" key="3">
    <source>
        <dbReference type="Proteomes" id="UP001501598"/>
    </source>
</evidence>
<dbReference type="SUPFAM" id="SSF52799">
    <property type="entry name" value="(Phosphotyrosine protein) phosphatases II"/>
    <property type="match status" value="1"/>
</dbReference>
<evidence type="ECO:0000256" key="1">
    <source>
        <dbReference type="SAM" id="Phobius"/>
    </source>
</evidence>
<evidence type="ECO:0000313" key="2">
    <source>
        <dbReference type="EMBL" id="GAA4549709.1"/>
    </source>
</evidence>
<dbReference type="InterPro" id="IPR029021">
    <property type="entry name" value="Prot-tyrosine_phosphatase-like"/>
</dbReference>
<feature type="transmembrane region" description="Helical" evidence="1">
    <location>
        <begin position="21"/>
        <end position="38"/>
    </location>
</feature>
<organism evidence="2 3">
    <name type="scientific">Pseudonocardia xishanensis</name>
    <dbReference type="NCBI Taxonomy" id="630995"/>
    <lineage>
        <taxon>Bacteria</taxon>
        <taxon>Bacillati</taxon>
        <taxon>Actinomycetota</taxon>
        <taxon>Actinomycetes</taxon>
        <taxon>Pseudonocardiales</taxon>
        <taxon>Pseudonocardiaceae</taxon>
        <taxon>Pseudonocardia</taxon>
    </lineage>
</organism>
<accession>A0ABP8RVB5</accession>
<evidence type="ECO:0008006" key="4">
    <source>
        <dbReference type="Google" id="ProtNLM"/>
    </source>
</evidence>
<keyword evidence="3" id="KW-1185">Reference proteome</keyword>
<protein>
    <recommendedName>
        <fullName evidence="4">Protein tyrosine phosphatase</fullName>
    </recommendedName>
</protein>
<dbReference type="RefSeq" id="WP_345420114.1">
    <property type="nucleotide sequence ID" value="NZ_BAABGT010000053.1"/>
</dbReference>
<keyword evidence="1" id="KW-0812">Transmembrane</keyword>
<name>A0ABP8RVB5_9PSEU</name>
<sequence>MTTDSPRPALGTLRALPGRRIAVRAAVLLALLVAAVAVRETGILHADRGGLPALPAAAAVVPGVYRSGAPTEAELALMRDTFRTRGLVAVGRPAADEQAAAPALGIRLLRIDVPDGGAPTAAQLGQVRDLLREVRADGSSVLLHDATGTGPVVVTAAAVQLLDGRALEEVTATPGLSDADRRVLTDIAEALAGRAAPTDPYSSLTR</sequence>